<feature type="region of interest" description="Disordered" evidence="1">
    <location>
        <begin position="580"/>
        <end position="599"/>
    </location>
</feature>
<gene>
    <name evidence="2" type="ORF">PACLA_8A058778</name>
</gene>
<feature type="compositionally biased region" description="Polar residues" evidence="1">
    <location>
        <begin position="518"/>
        <end position="543"/>
    </location>
</feature>
<dbReference type="PANTHER" id="PTHR14739">
    <property type="entry name" value="MICROTUBULE-ASSOCIATED PROTEIN 9"/>
    <property type="match status" value="1"/>
</dbReference>
<dbReference type="GO" id="GO:1902412">
    <property type="term" value="P:regulation of mitotic cytokinesis"/>
    <property type="evidence" value="ECO:0007669"/>
    <property type="project" value="TreeGrafter"/>
</dbReference>
<proteinExistence type="predicted"/>
<feature type="compositionally biased region" description="Polar residues" evidence="1">
    <location>
        <begin position="793"/>
        <end position="811"/>
    </location>
</feature>
<dbReference type="GO" id="GO:0008017">
    <property type="term" value="F:microtubule binding"/>
    <property type="evidence" value="ECO:0007669"/>
    <property type="project" value="TreeGrafter"/>
</dbReference>
<feature type="compositionally biased region" description="Basic residues" evidence="1">
    <location>
        <begin position="87"/>
        <end position="97"/>
    </location>
</feature>
<feature type="compositionally biased region" description="Basic and acidic residues" evidence="1">
    <location>
        <begin position="390"/>
        <end position="404"/>
    </location>
</feature>
<feature type="compositionally biased region" description="Basic and acidic residues" evidence="1">
    <location>
        <begin position="73"/>
        <end position="86"/>
    </location>
</feature>
<protein>
    <submittedName>
        <fullName evidence="2">Uncharacterized protein</fullName>
    </submittedName>
</protein>
<evidence type="ECO:0000313" key="2">
    <source>
        <dbReference type="EMBL" id="CAB3979981.1"/>
    </source>
</evidence>
<feature type="compositionally biased region" description="Polar residues" evidence="1">
    <location>
        <begin position="227"/>
        <end position="242"/>
    </location>
</feature>
<dbReference type="EMBL" id="CACRXK020000246">
    <property type="protein sequence ID" value="CAB3979981.1"/>
    <property type="molecule type" value="Genomic_DNA"/>
</dbReference>
<sequence>MEEEETVISSWQQSDFPKDPNGSFSRTIKRGSSKENIDMNAWLIEQDSKLTSKIKSEDDEIILDDESLSRLIEGDLKSDEKHESFNRSRKPKPKPRHETRFLNTENQLANDSTDKLFSDRKDKAENLFSDKKDKAENLFSDRKDKADKLFSGVKDKADKLFSGRKDSPDKLFSGEKVKEKNDDTITSPRPVPRPRSKPREKDHENKELNETTDSNKVTADQLFDSMGKNSKSVSFSDVNASKDSTRRGSESRDKKSNNDRNSSNERIPPKKAPRSPRNKLNSSSPRKGKSLDESDSEQRTSEYKKRPQPPQRRHDRKFSENNSSTADHDSGSHRISDGMELFHGRDGSDTQHQKHFRDDPSRGDSSREFKQKMRDDTMSESRAKERRTPRREGETPRREGEASIRRQGGTPRWEQKEHENYGFSRKSEGYSRSRHDRYEDTKERDRKGNVTDMFEDHVPVSNEIVLDDEEDRTHHHSRRLTGTENKGRSPMKAQKSLNEMAKSPDMYNFKYESRDSPQNDTFSRSKGRSSSLTDLNSWKNSQFDQEEESLDSSRSGFTSSRGIRDAVYAEWLQKKRGKLKEAVRKKVEEQKKEEEKIKEKQEKEILAKKAFEAWSSKKEVVIKTEVKNKKEIKNKELDEKREKVIKKQDAKKFFESWKSKKDVVLKDSYKDKKAKEREDKQRKIEDHKEKIEIAKKAFDKWKSQKDEELKEESRSSRQADKLKTKYEKEAEMEKRQECEKTFEEFLRKKGTGKRAPPSPTLTQRAWCPGSLTRGTNLIPEKVKPVIAPPALNRSRSFSGTTRNMMSFNATKRSSRGW</sequence>
<feature type="compositionally biased region" description="Basic and acidic residues" evidence="1">
    <location>
        <begin position="289"/>
        <end position="305"/>
    </location>
</feature>
<feature type="compositionally biased region" description="Polar residues" evidence="1">
    <location>
        <begin position="101"/>
        <end position="111"/>
    </location>
</feature>
<reference evidence="2" key="1">
    <citation type="submission" date="2020-04" db="EMBL/GenBank/DDBJ databases">
        <authorList>
            <person name="Alioto T."/>
            <person name="Alioto T."/>
            <person name="Gomez Garrido J."/>
        </authorList>
    </citation>
    <scope>NUCLEOTIDE SEQUENCE</scope>
    <source>
        <strain evidence="2">A484AB</strain>
    </source>
</reference>
<dbReference type="Proteomes" id="UP001152795">
    <property type="component" value="Unassembled WGS sequence"/>
</dbReference>
<feature type="region of interest" description="Disordered" evidence="1">
    <location>
        <begin position="701"/>
        <end position="730"/>
    </location>
</feature>
<dbReference type="PANTHER" id="PTHR14739:SF9">
    <property type="entry name" value="MICROTUBULE-ASSOCIATED PROTEIN 9"/>
    <property type="match status" value="1"/>
</dbReference>
<feature type="compositionally biased region" description="Basic and acidic residues" evidence="1">
    <location>
        <begin position="156"/>
        <end position="183"/>
    </location>
</feature>
<evidence type="ECO:0000256" key="1">
    <source>
        <dbReference type="SAM" id="MobiDB-lite"/>
    </source>
</evidence>
<feature type="region of interest" description="Disordered" evidence="1">
    <location>
        <begin position="1"/>
        <end position="32"/>
    </location>
</feature>
<feature type="region of interest" description="Disordered" evidence="1">
    <location>
        <begin position="748"/>
        <end position="774"/>
    </location>
</feature>
<dbReference type="OrthoDB" id="5990345at2759"/>
<evidence type="ECO:0000313" key="3">
    <source>
        <dbReference type="Proteomes" id="UP001152795"/>
    </source>
</evidence>
<dbReference type="GO" id="GO:0000235">
    <property type="term" value="C:astral microtubule"/>
    <property type="evidence" value="ECO:0007669"/>
    <property type="project" value="TreeGrafter"/>
</dbReference>
<feature type="region of interest" description="Disordered" evidence="1">
    <location>
        <begin position="791"/>
        <end position="817"/>
    </location>
</feature>
<keyword evidence="3" id="KW-1185">Reference proteome</keyword>
<comment type="caution">
    <text evidence="2">The sequence shown here is derived from an EMBL/GenBank/DDBJ whole genome shotgun (WGS) entry which is preliminary data.</text>
</comment>
<organism evidence="2 3">
    <name type="scientific">Paramuricea clavata</name>
    <name type="common">Red gorgonian</name>
    <name type="synonym">Violescent sea-whip</name>
    <dbReference type="NCBI Taxonomy" id="317549"/>
    <lineage>
        <taxon>Eukaryota</taxon>
        <taxon>Metazoa</taxon>
        <taxon>Cnidaria</taxon>
        <taxon>Anthozoa</taxon>
        <taxon>Octocorallia</taxon>
        <taxon>Malacalcyonacea</taxon>
        <taxon>Plexauridae</taxon>
        <taxon>Paramuricea</taxon>
    </lineage>
</organism>
<name>A0A6S7G1Y9_PARCT</name>
<dbReference type="InterPro" id="IPR026106">
    <property type="entry name" value="MAP9"/>
</dbReference>
<dbReference type="GO" id="GO:0000281">
    <property type="term" value="P:mitotic cytokinesis"/>
    <property type="evidence" value="ECO:0007669"/>
    <property type="project" value="InterPro"/>
</dbReference>
<accession>A0A6S7G1Y9</accession>
<feature type="compositionally biased region" description="Basic and acidic residues" evidence="1">
    <location>
        <begin position="243"/>
        <end position="258"/>
    </location>
</feature>
<feature type="compositionally biased region" description="Basic and acidic residues" evidence="1">
    <location>
        <begin position="326"/>
        <end position="383"/>
    </location>
</feature>
<dbReference type="AlphaFoldDB" id="A0A6S7G1Y9"/>
<feature type="region of interest" description="Disordered" evidence="1">
    <location>
        <begin position="73"/>
        <end position="119"/>
    </location>
</feature>
<feature type="compositionally biased region" description="Basic and acidic residues" evidence="1">
    <location>
        <begin position="413"/>
        <end position="458"/>
    </location>
</feature>
<feature type="region of interest" description="Disordered" evidence="1">
    <location>
        <begin position="156"/>
        <end position="560"/>
    </location>
</feature>
<dbReference type="GO" id="GO:0090307">
    <property type="term" value="P:mitotic spindle assembly"/>
    <property type="evidence" value="ECO:0007669"/>
    <property type="project" value="TreeGrafter"/>
</dbReference>
<feature type="compositionally biased region" description="Basic and acidic residues" evidence="1">
    <location>
        <begin position="197"/>
        <end position="209"/>
    </location>
</feature>